<comment type="subcellular location">
    <subcellularLocation>
        <location evidence="1">Membrane</location>
    </subcellularLocation>
</comment>
<dbReference type="AlphaFoldDB" id="A0A9K3JGF5"/>
<keyword evidence="7 11" id="KW-0560">Oxidoreductase</keyword>
<keyword evidence="4" id="KW-0812">Transmembrane</keyword>
<dbReference type="GO" id="GO:0102375">
    <property type="term" value="F:11-oxo-beta-amyrin 30-oxidase activity"/>
    <property type="evidence" value="ECO:0007669"/>
    <property type="project" value="UniProtKB-EC"/>
</dbReference>
<dbReference type="PANTHER" id="PTHR24282:SF269">
    <property type="entry name" value="CYTOCHROME P450, REVERSE TRANSCRIPTASE, RNA-DEPENDENT DNA POLYMERASE-RELATED"/>
    <property type="match status" value="1"/>
</dbReference>
<comment type="caution">
    <text evidence="11">The sequence shown here is derived from an EMBL/GenBank/DDBJ whole genome shotgun (WGS) entry which is preliminary data.</text>
</comment>
<protein>
    <submittedName>
        <fullName evidence="11">11-oxo-beta-amyrin 30-oxidase</fullName>
        <ecNumber evidence="11">1.14.14.115</ecNumber>
    </submittedName>
</protein>
<keyword evidence="3" id="KW-0349">Heme</keyword>
<dbReference type="GO" id="GO:0020037">
    <property type="term" value="F:heme binding"/>
    <property type="evidence" value="ECO:0007669"/>
    <property type="project" value="InterPro"/>
</dbReference>
<organism evidence="11 12">
    <name type="scientific">Helianthus annuus</name>
    <name type="common">Common sunflower</name>
    <dbReference type="NCBI Taxonomy" id="4232"/>
    <lineage>
        <taxon>Eukaryota</taxon>
        <taxon>Viridiplantae</taxon>
        <taxon>Streptophyta</taxon>
        <taxon>Embryophyta</taxon>
        <taxon>Tracheophyta</taxon>
        <taxon>Spermatophyta</taxon>
        <taxon>Magnoliopsida</taxon>
        <taxon>eudicotyledons</taxon>
        <taxon>Gunneridae</taxon>
        <taxon>Pentapetalae</taxon>
        <taxon>asterids</taxon>
        <taxon>campanulids</taxon>
        <taxon>Asterales</taxon>
        <taxon>Asteraceae</taxon>
        <taxon>Asteroideae</taxon>
        <taxon>Heliantheae alliance</taxon>
        <taxon>Heliantheae</taxon>
        <taxon>Helianthus</taxon>
    </lineage>
</organism>
<evidence type="ECO:0000256" key="2">
    <source>
        <dbReference type="ARBA" id="ARBA00010617"/>
    </source>
</evidence>
<keyword evidence="5" id="KW-0479">Metal-binding</keyword>
<reference evidence="11" key="1">
    <citation type="journal article" date="2017" name="Nature">
        <title>The sunflower genome provides insights into oil metabolism, flowering and Asterid evolution.</title>
        <authorList>
            <person name="Badouin H."/>
            <person name="Gouzy J."/>
            <person name="Grassa C.J."/>
            <person name="Murat F."/>
            <person name="Staton S.E."/>
            <person name="Cottret L."/>
            <person name="Lelandais-Briere C."/>
            <person name="Owens G.L."/>
            <person name="Carrere S."/>
            <person name="Mayjonade B."/>
            <person name="Legrand L."/>
            <person name="Gill N."/>
            <person name="Kane N.C."/>
            <person name="Bowers J.E."/>
            <person name="Hubner S."/>
            <person name="Bellec A."/>
            <person name="Berard A."/>
            <person name="Berges H."/>
            <person name="Blanchet N."/>
            <person name="Boniface M.C."/>
            <person name="Brunel D."/>
            <person name="Catrice O."/>
            <person name="Chaidir N."/>
            <person name="Claudel C."/>
            <person name="Donnadieu C."/>
            <person name="Faraut T."/>
            <person name="Fievet G."/>
            <person name="Helmstetter N."/>
            <person name="King M."/>
            <person name="Knapp S.J."/>
            <person name="Lai Z."/>
            <person name="Le Paslier M.C."/>
            <person name="Lippi Y."/>
            <person name="Lorenzon L."/>
            <person name="Mandel J.R."/>
            <person name="Marage G."/>
            <person name="Marchand G."/>
            <person name="Marquand E."/>
            <person name="Bret-Mestries E."/>
            <person name="Morien E."/>
            <person name="Nambeesan S."/>
            <person name="Nguyen T."/>
            <person name="Pegot-Espagnet P."/>
            <person name="Pouilly N."/>
            <person name="Raftis F."/>
            <person name="Sallet E."/>
            <person name="Schiex T."/>
            <person name="Thomas J."/>
            <person name="Vandecasteele C."/>
            <person name="Vares D."/>
            <person name="Vear F."/>
            <person name="Vautrin S."/>
            <person name="Crespi M."/>
            <person name="Mangin B."/>
            <person name="Burke J.M."/>
            <person name="Salse J."/>
            <person name="Munos S."/>
            <person name="Vincourt P."/>
            <person name="Rieseberg L.H."/>
            <person name="Langlade N.B."/>
        </authorList>
    </citation>
    <scope>NUCLEOTIDE SEQUENCE</scope>
    <source>
        <tissue evidence="11">Leaves</tissue>
    </source>
</reference>
<keyword evidence="12" id="KW-1185">Reference proteome</keyword>
<dbReference type="GO" id="GO:0016020">
    <property type="term" value="C:membrane"/>
    <property type="evidence" value="ECO:0007669"/>
    <property type="project" value="UniProtKB-SubCell"/>
</dbReference>
<sequence length="81" mass="9231">MFSMICSSCTDMIKKWELLTVESGSAEIDVWPYIDNLAGDVISRTAFGSCYEEGQRIFRIQKEQIDLMTQRLLTVHLPGGR</sequence>
<keyword evidence="10" id="KW-0472">Membrane</keyword>
<name>A0A9K3JGF5_HELAN</name>
<evidence type="ECO:0000256" key="5">
    <source>
        <dbReference type="ARBA" id="ARBA00022723"/>
    </source>
</evidence>
<dbReference type="InterPro" id="IPR036396">
    <property type="entry name" value="Cyt_P450_sf"/>
</dbReference>
<keyword evidence="9" id="KW-0503">Monooxygenase</keyword>
<evidence type="ECO:0000256" key="3">
    <source>
        <dbReference type="ARBA" id="ARBA00022617"/>
    </source>
</evidence>
<comment type="similarity">
    <text evidence="2">Belongs to the cytochrome P450 family.</text>
</comment>
<keyword evidence="6" id="KW-1133">Transmembrane helix</keyword>
<dbReference type="Proteomes" id="UP000215914">
    <property type="component" value="Unassembled WGS sequence"/>
</dbReference>
<dbReference type="SUPFAM" id="SSF48264">
    <property type="entry name" value="Cytochrome P450"/>
    <property type="match status" value="1"/>
</dbReference>
<gene>
    <name evidence="11" type="ORF">HanXRQr2_Chr03g0114181</name>
</gene>
<proteinExistence type="inferred from homology"/>
<dbReference type="PANTHER" id="PTHR24282">
    <property type="entry name" value="CYTOCHROME P450 FAMILY MEMBER"/>
    <property type="match status" value="1"/>
</dbReference>
<evidence type="ECO:0000256" key="8">
    <source>
        <dbReference type="ARBA" id="ARBA00023004"/>
    </source>
</evidence>
<dbReference type="EMBL" id="MNCJ02000318">
    <property type="protein sequence ID" value="KAF5814710.1"/>
    <property type="molecule type" value="Genomic_DNA"/>
</dbReference>
<dbReference type="Gene3D" id="1.20.120.990">
    <property type="entry name" value="Glycosyltransferase family 88, C-terminal domain"/>
    <property type="match status" value="1"/>
</dbReference>
<reference evidence="11" key="2">
    <citation type="submission" date="2020-06" db="EMBL/GenBank/DDBJ databases">
        <title>Helianthus annuus Genome sequencing and assembly Release 2.</title>
        <authorList>
            <person name="Gouzy J."/>
            <person name="Langlade N."/>
            <person name="Munos S."/>
        </authorList>
    </citation>
    <scope>NUCLEOTIDE SEQUENCE</scope>
    <source>
        <tissue evidence="11">Leaves</tissue>
    </source>
</reference>
<dbReference type="EC" id="1.14.14.115" evidence="11"/>
<evidence type="ECO:0000256" key="4">
    <source>
        <dbReference type="ARBA" id="ARBA00022692"/>
    </source>
</evidence>
<evidence type="ECO:0000256" key="7">
    <source>
        <dbReference type="ARBA" id="ARBA00023002"/>
    </source>
</evidence>
<keyword evidence="8" id="KW-0408">Iron</keyword>
<accession>A0A9K3JGF5</accession>
<evidence type="ECO:0000313" key="11">
    <source>
        <dbReference type="EMBL" id="KAF5814710.1"/>
    </source>
</evidence>
<dbReference type="InterPro" id="IPR050665">
    <property type="entry name" value="Cytochrome_P450_Monooxygen"/>
</dbReference>
<evidence type="ECO:0000256" key="1">
    <source>
        <dbReference type="ARBA" id="ARBA00004370"/>
    </source>
</evidence>
<evidence type="ECO:0000256" key="10">
    <source>
        <dbReference type="ARBA" id="ARBA00023136"/>
    </source>
</evidence>
<dbReference type="GO" id="GO:0005506">
    <property type="term" value="F:iron ion binding"/>
    <property type="evidence" value="ECO:0007669"/>
    <property type="project" value="InterPro"/>
</dbReference>
<dbReference type="Gramene" id="mRNA:HanXRQr2_Chr03g0114181">
    <property type="protein sequence ID" value="CDS:HanXRQr2_Chr03g0114181.1"/>
    <property type="gene ID" value="HanXRQr2_Chr03g0114181"/>
</dbReference>
<evidence type="ECO:0000313" key="12">
    <source>
        <dbReference type="Proteomes" id="UP000215914"/>
    </source>
</evidence>
<evidence type="ECO:0000256" key="9">
    <source>
        <dbReference type="ARBA" id="ARBA00023033"/>
    </source>
</evidence>
<evidence type="ECO:0000256" key="6">
    <source>
        <dbReference type="ARBA" id="ARBA00022989"/>
    </source>
</evidence>